<dbReference type="RefSeq" id="WP_109275269.1">
    <property type="nucleotide sequence ID" value="NZ_QFKX01000002.1"/>
</dbReference>
<dbReference type="InterPro" id="IPR023393">
    <property type="entry name" value="START-like_dom_sf"/>
</dbReference>
<sequence>MTALAAASPVDAVRRTVDIVPCQDSVHLTMTLATIFAPAPARLWPLLTDPAQLVQWYGPVGGDLREGGRFTAPGAEGGILEVEAPHSLHLSWEYEGRRDDLLIRLDPVDDGSTDLELTHTTDVDAEVFSRFGPGALAVGWDLALLGLAAFSGGWQDLCGQVPQPAPQWLASDEGADYVRAWSIRWAAASTAAGTDPEQARAGEVATTAAYGGARTAEV</sequence>
<evidence type="ECO:0000259" key="2">
    <source>
        <dbReference type="Pfam" id="PF08327"/>
    </source>
</evidence>
<dbReference type="EMBL" id="QFKX01000002">
    <property type="protein sequence ID" value="PWH06674.1"/>
    <property type="molecule type" value="Genomic_DNA"/>
</dbReference>
<feature type="domain" description="Activator of Hsp90 ATPase homologue 1/2-like C-terminal" evidence="2">
    <location>
        <begin position="40"/>
        <end position="149"/>
    </location>
</feature>
<accession>A0A2U2RLL7</accession>
<gene>
    <name evidence="3" type="ORF">DEO23_06990</name>
</gene>
<comment type="similarity">
    <text evidence="1">Belongs to the AHA1 family.</text>
</comment>
<comment type="caution">
    <text evidence="3">The sequence shown here is derived from an EMBL/GenBank/DDBJ whole genome shotgun (WGS) entry which is preliminary data.</text>
</comment>
<evidence type="ECO:0000313" key="4">
    <source>
        <dbReference type="Proteomes" id="UP000245590"/>
    </source>
</evidence>
<organism evidence="3 4">
    <name type="scientific">Brachybacterium endophyticum</name>
    <dbReference type="NCBI Taxonomy" id="2182385"/>
    <lineage>
        <taxon>Bacteria</taxon>
        <taxon>Bacillati</taxon>
        <taxon>Actinomycetota</taxon>
        <taxon>Actinomycetes</taxon>
        <taxon>Micrococcales</taxon>
        <taxon>Dermabacteraceae</taxon>
        <taxon>Brachybacterium</taxon>
    </lineage>
</organism>
<dbReference type="Gene3D" id="3.30.530.20">
    <property type="match status" value="1"/>
</dbReference>
<proteinExistence type="inferred from homology"/>
<dbReference type="AlphaFoldDB" id="A0A2U2RLL7"/>
<dbReference type="Proteomes" id="UP000245590">
    <property type="component" value="Unassembled WGS sequence"/>
</dbReference>
<dbReference type="OrthoDB" id="8117292at2"/>
<reference evidence="3 4" key="1">
    <citation type="submission" date="2018-05" db="EMBL/GenBank/DDBJ databases">
        <title>Brachybacterium sp. M1HQ-2T, whole genome shotgun sequence.</title>
        <authorList>
            <person name="Tuo L."/>
        </authorList>
    </citation>
    <scope>NUCLEOTIDE SEQUENCE [LARGE SCALE GENOMIC DNA]</scope>
    <source>
        <strain evidence="3 4">M1HQ-2</strain>
    </source>
</reference>
<dbReference type="Pfam" id="PF08327">
    <property type="entry name" value="AHSA1"/>
    <property type="match status" value="1"/>
</dbReference>
<protein>
    <recommendedName>
        <fullName evidence="2">Activator of Hsp90 ATPase homologue 1/2-like C-terminal domain-containing protein</fullName>
    </recommendedName>
</protein>
<name>A0A2U2RLL7_9MICO</name>
<keyword evidence="4" id="KW-1185">Reference proteome</keyword>
<dbReference type="SUPFAM" id="SSF55961">
    <property type="entry name" value="Bet v1-like"/>
    <property type="match status" value="1"/>
</dbReference>
<evidence type="ECO:0000313" key="3">
    <source>
        <dbReference type="EMBL" id="PWH06674.1"/>
    </source>
</evidence>
<evidence type="ECO:0000256" key="1">
    <source>
        <dbReference type="ARBA" id="ARBA00006817"/>
    </source>
</evidence>
<dbReference type="InterPro" id="IPR013538">
    <property type="entry name" value="ASHA1/2-like_C"/>
</dbReference>